<evidence type="ECO:0000313" key="2">
    <source>
        <dbReference type="EMBL" id="MBK0332777.1"/>
    </source>
</evidence>
<keyword evidence="3" id="KW-1185">Reference proteome</keyword>
<feature type="domain" description="Glyoxalase/fosfomycin resistance/dioxygenase" evidence="1">
    <location>
        <begin position="13"/>
        <end position="124"/>
    </location>
</feature>
<evidence type="ECO:0000313" key="3">
    <source>
        <dbReference type="Proteomes" id="UP000612352"/>
    </source>
</evidence>
<dbReference type="InterPro" id="IPR028973">
    <property type="entry name" value="PhnB-like"/>
</dbReference>
<sequence>MNAPAPYLHFPGTAREALEFYQGVFGGELSAHTAAEMGREDLPGDAVAHAQLRGPVTLYASDSVGDAPLRLEGLMLALLGAADPTTLRTWFAHLAADGEVVEDLQRRPWGASDGQVRDRFGVLWLIGYEHSGDTDPAARAE</sequence>
<gene>
    <name evidence="2" type="ORF">I8D64_15350</name>
</gene>
<reference evidence="2 3" key="1">
    <citation type="submission" date="2020-12" db="EMBL/GenBank/DDBJ databases">
        <title>Brachybacterium sp. MASK1Z-5, whole genome shotgun sequence.</title>
        <authorList>
            <person name="Tuo L."/>
        </authorList>
    </citation>
    <scope>NUCLEOTIDE SEQUENCE [LARGE SCALE GENOMIC DNA]</scope>
    <source>
        <strain evidence="2 3">MASK1Z-5</strain>
    </source>
</reference>
<dbReference type="RefSeq" id="WP_200503667.1">
    <property type="nucleotide sequence ID" value="NZ_JAEDAJ010000013.1"/>
</dbReference>
<dbReference type="InterPro" id="IPR029068">
    <property type="entry name" value="Glyas_Bleomycin-R_OHBP_Dase"/>
</dbReference>
<dbReference type="Proteomes" id="UP000612352">
    <property type="component" value="Unassembled WGS sequence"/>
</dbReference>
<name>A0ABS1BDQ2_9MICO</name>
<dbReference type="PANTHER" id="PTHR33990:SF1">
    <property type="entry name" value="PROTEIN YJDN"/>
    <property type="match status" value="1"/>
</dbReference>
<dbReference type="PANTHER" id="PTHR33990">
    <property type="entry name" value="PROTEIN YJDN-RELATED"/>
    <property type="match status" value="1"/>
</dbReference>
<comment type="caution">
    <text evidence="2">The sequence shown here is derived from an EMBL/GenBank/DDBJ whole genome shotgun (WGS) entry which is preliminary data.</text>
</comment>
<evidence type="ECO:0000259" key="1">
    <source>
        <dbReference type="Pfam" id="PF00903"/>
    </source>
</evidence>
<organism evidence="2 3">
    <name type="scientific">Brachybacterium halotolerans</name>
    <dbReference type="NCBI Taxonomy" id="2795215"/>
    <lineage>
        <taxon>Bacteria</taxon>
        <taxon>Bacillati</taxon>
        <taxon>Actinomycetota</taxon>
        <taxon>Actinomycetes</taxon>
        <taxon>Micrococcales</taxon>
        <taxon>Dermabacteraceae</taxon>
        <taxon>Brachybacterium</taxon>
    </lineage>
</organism>
<proteinExistence type="predicted"/>
<dbReference type="SUPFAM" id="SSF54593">
    <property type="entry name" value="Glyoxalase/Bleomycin resistance protein/Dihydroxybiphenyl dioxygenase"/>
    <property type="match status" value="1"/>
</dbReference>
<dbReference type="Pfam" id="PF00903">
    <property type="entry name" value="Glyoxalase"/>
    <property type="match status" value="1"/>
</dbReference>
<dbReference type="Gene3D" id="3.10.180.10">
    <property type="entry name" value="2,3-Dihydroxybiphenyl 1,2-Dioxygenase, domain 1"/>
    <property type="match status" value="1"/>
</dbReference>
<dbReference type="CDD" id="cd06588">
    <property type="entry name" value="PhnB_like"/>
    <property type="match status" value="1"/>
</dbReference>
<dbReference type="InterPro" id="IPR004360">
    <property type="entry name" value="Glyas_Fos-R_dOase_dom"/>
</dbReference>
<accession>A0ABS1BDQ2</accession>
<protein>
    <submittedName>
        <fullName evidence="2">VOC family protein</fullName>
    </submittedName>
</protein>
<dbReference type="EMBL" id="JAEDAJ010000013">
    <property type="protein sequence ID" value="MBK0332777.1"/>
    <property type="molecule type" value="Genomic_DNA"/>
</dbReference>